<dbReference type="SUPFAM" id="SSF55729">
    <property type="entry name" value="Acyl-CoA N-acyltransferases (Nat)"/>
    <property type="match status" value="1"/>
</dbReference>
<sequence length="326" mass="38061">MNKHFILSIDDKYEIKVNYFIESEVNHIFNTFDFFNIHKTERAFYFQLCKKNSQIVLGTIHFTEIASDVFKSPAKGTFGGFVIQENIDFNIYEQFIKNVDDYLWCIGARRIEVLMQPMCHNPSLFSVTYNIMIRLGYTVENHEINYNLVVDDICFPAKINHGNRKRLNKCLREGLIAKEIDYSVYEQAYSVILENRRRRGFMFSMNYEQILQMVNIFPEQIKLFGVFNQETIVCSSICVVISPLILYVYAWGDIDNMQNHSPITLLANYIYEYAQKKAFQLLDLGTSTILGEPNIGLMQFKKNLGCQESLKLSFSKNSKTMITNNQ</sequence>
<dbReference type="EMBL" id="CP054698">
    <property type="protein sequence ID" value="QMS86683.1"/>
    <property type="molecule type" value="Genomic_DNA"/>
</dbReference>
<dbReference type="InterPro" id="IPR016181">
    <property type="entry name" value="Acyl_CoA_acyltransferase"/>
</dbReference>
<reference evidence="2" key="1">
    <citation type="submission" date="2020-06" db="EMBL/GenBank/DDBJ databases">
        <title>Nostoc edaphicum CCNP1411 genome.</title>
        <authorList>
            <person name="Fidor A."/>
            <person name="Grabski M."/>
            <person name="Gawor J."/>
            <person name="Gromadka R."/>
            <person name="Wegrzyn G."/>
            <person name="Mazur-Marzec H."/>
        </authorList>
    </citation>
    <scope>NUCLEOTIDE SEQUENCE [LARGE SCALE GENOMIC DNA]</scope>
    <source>
        <strain evidence="2">CCNP1411</strain>
    </source>
</reference>
<dbReference type="RefSeq" id="WP_181930101.1">
    <property type="nucleotide sequence ID" value="NZ_CP054698.1"/>
</dbReference>
<proteinExistence type="predicted"/>
<evidence type="ECO:0000313" key="2">
    <source>
        <dbReference type="Proteomes" id="UP000514713"/>
    </source>
</evidence>
<gene>
    <name evidence="1" type="ORF">HUN01_03520</name>
</gene>
<evidence type="ECO:0000313" key="1">
    <source>
        <dbReference type="EMBL" id="QMS86683.1"/>
    </source>
</evidence>
<dbReference type="Gene3D" id="3.40.630.30">
    <property type="match status" value="1"/>
</dbReference>
<protein>
    <submittedName>
        <fullName evidence="1">Uncharacterized protein</fullName>
    </submittedName>
</protein>
<name>A0A7D7QPW5_9NOSO</name>
<accession>A0A7D7QPW5</accession>
<dbReference type="AlphaFoldDB" id="A0A7D7QPW5"/>
<organism evidence="1 2">
    <name type="scientific">Nostoc edaphicum CCNP1411</name>
    <dbReference type="NCBI Taxonomy" id="1472755"/>
    <lineage>
        <taxon>Bacteria</taxon>
        <taxon>Bacillati</taxon>
        <taxon>Cyanobacteriota</taxon>
        <taxon>Cyanophyceae</taxon>
        <taxon>Nostocales</taxon>
        <taxon>Nostocaceae</taxon>
        <taxon>Nostoc</taxon>
    </lineage>
</organism>
<dbReference type="Proteomes" id="UP000514713">
    <property type="component" value="Chromosome"/>
</dbReference>
<dbReference type="KEGG" id="ned:HUN01_03520"/>
<keyword evidence="2" id="KW-1185">Reference proteome</keyword>